<gene>
    <name evidence="4" type="ORF">SAJA_10970</name>
</gene>
<dbReference type="PANTHER" id="PTHR31793:SF37">
    <property type="entry name" value="ACYL-COA THIOESTER HYDROLASE YBGC"/>
    <property type="match status" value="1"/>
</dbReference>
<keyword evidence="5" id="KW-1185">Reference proteome</keyword>
<evidence type="ECO:0000256" key="2">
    <source>
        <dbReference type="ARBA" id="ARBA00022801"/>
    </source>
</evidence>
<organism evidence="4 5">
    <name type="scientific">Salinisphaera japonica YTM-1</name>
    <dbReference type="NCBI Taxonomy" id="1209778"/>
    <lineage>
        <taxon>Bacteria</taxon>
        <taxon>Pseudomonadati</taxon>
        <taxon>Pseudomonadota</taxon>
        <taxon>Gammaproteobacteria</taxon>
        <taxon>Salinisphaerales</taxon>
        <taxon>Salinisphaeraceae</taxon>
        <taxon>Salinisphaera</taxon>
    </lineage>
</organism>
<dbReference type="AlphaFoldDB" id="A0A423PLT7"/>
<proteinExistence type="inferred from homology"/>
<dbReference type="Pfam" id="PF03061">
    <property type="entry name" value="4HBT"/>
    <property type="match status" value="1"/>
</dbReference>
<comment type="similarity">
    <text evidence="1">Belongs to the 4-hydroxybenzoyl-CoA thioesterase family.</text>
</comment>
<dbReference type="FunCoup" id="A0A423PLT7">
    <property type="interactions" value="193"/>
</dbReference>
<dbReference type="InterPro" id="IPR029069">
    <property type="entry name" value="HotDog_dom_sf"/>
</dbReference>
<feature type="domain" description="Thioesterase" evidence="3">
    <location>
        <begin position="30"/>
        <end position="110"/>
    </location>
</feature>
<dbReference type="OrthoDB" id="9808429at2"/>
<dbReference type="InterPro" id="IPR050563">
    <property type="entry name" value="4-hydroxybenzoyl-CoA_TE"/>
</dbReference>
<evidence type="ECO:0000313" key="4">
    <source>
        <dbReference type="EMBL" id="ROO26586.1"/>
    </source>
</evidence>
<reference evidence="4 5" key="1">
    <citation type="submission" date="2013-10" db="EMBL/GenBank/DDBJ databases">
        <title>Salinisphaera japonica YTM-1 Genome Sequencing.</title>
        <authorList>
            <person name="Lai Q."/>
            <person name="Li C."/>
            <person name="Shao Z."/>
        </authorList>
    </citation>
    <scope>NUCLEOTIDE SEQUENCE [LARGE SCALE GENOMIC DNA]</scope>
    <source>
        <strain evidence="4 5">YTM-1</strain>
    </source>
</reference>
<dbReference type="EMBL" id="AYKG01000034">
    <property type="protein sequence ID" value="ROO26586.1"/>
    <property type="molecule type" value="Genomic_DNA"/>
</dbReference>
<evidence type="ECO:0000256" key="1">
    <source>
        <dbReference type="ARBA" id="ARBA00005953"/>
    </source>
</evidence>
<evidence type="ECO:0000259" key="3">
    <source>
        <dbReference type="Pfam" id="PF03061"/>
    </source>
</evidence>
<dbReference type="Proteomes" id="UP000285310">
    <property type="component" value="Unassembled WGS sequence"/>
</dbReference>
<dbReference type="PROSITE" id="PS01328">
    <property type="entry name" value="4HBCOA_THIOESTERASE"/>
    <property type="match status" value="1"/>
</dbReference>
<dbReference type="SUPFAM" id="SSF54637">
    <property type="entry name" value="Thioesterase/thiol ester dehydrase-isomerase"/>
    <property type="match status" value="1"/>
</dbReference>
<dbReference type="NCBIfam" id="TIGR02799">
    <property type="entry name" value="thio_ybgC"/>
    <property type="match status" value="1"/>
</dbReference>
<sequence length="141" mass="16572">MRRICSWATTTEVSDRYPLRVYYEDTDATGVVYHANYLKYFERARTEWLEARGLDHMGLARDHKIVFTLADLRLAFKRPARLDDRLVVVTTALEPGRVRMVFKQEIWRDNSCLIQGEFTVACVNITTFRPARLPLVMTEER</sequence>
<dbReference type="InParanoid" id="A0A423PLT7"/>
<dbReference type="InterPro" id="IPR008272">
    <property type="entry name" value="HB-CoA_thioesterase_AS"/>
</dbReference>
<comment type="caution">
    <text evidence="4">The sequence shown here is derived from an EMBL/GenBank/DDBJ whole genome shotgun (WGS) entry which is preliminary data.</text>
</comment>
<accession>A0A423PLT7</accession>
<dbReference type="Gene3D" id="3.10.129.10">
    <property type="entry name" value="Hotdog Thioesterase"/>
    <property type="match status" value="1"/>
</dbReference>
<dbReference type="GO" id="GO:0047617">
    <property type="term" value="F:fatty acyl-CoA hydrolase activity"/>
    <property type="evidence" value="ECO:0007669"/>
    <property type="project" value="TreeGrafter"/>
</dbReference>
<dbReference type="FunFam" id="3.10.129.10:FF:000004">
    <property type="entry name" value="Tol-pal system-associated acyl-CoA thioesterase"/>
    <property type="match status" value="1"/>
</dbReference>
<keyword evidence="2" id="KW-0378">Hydrolase</keyword>
<dbReference type="CDD" id="cd00586">
    <property type="entry name" value="4HBT"/>
    <property type="match status" value="1"/>
</dbReference>
<dbReference type="InterPro" id="IPR006684">
    <property type="entry name" value="YbgC/YbaW"/>
</dbReference>
<dbReference type="PIRSF" id="PIRSF003230">
    <property type="entry name" value="YbgC"/>
    <property type="match status" value="1"/>
</dbReference>
<name>A0A423PLT7_9GAMM</name>
<evidence type="ECO:0000313" key="5">
    <source>
        <dbReference type="Proteomes" id="UP000285310"/>
    </source>
</evidence>
<dbReference type="InterPro" id="IPR006683">
    <property type="entry name" value="Thioestr_dom"/>
</dbReference>
<dbReference type="PANTHER" id="PTHR31793">
    <property type="entry name" value="4-HYDROXYBENZOYL-COA THIOESTERASE FAMILY MEMBER"/>
    <property type="match status" value="1"/>
</dbReference>
<dbReference type="NCBIfam" id="TIGR00051">
    <property type="entry name" value="YbgC/FadM family acyl-CoA thioesterase"/>
    <property type="match status" value="1"/>
</dbReference>
<protein>
    <submittedName>
        <fullName evidence="4">4-hydroxybenzoyl-CoA thioesterase</fullName>
    </submittedName>
</protein>
<dbReference type="InterPro" id="IPR014166">
    <property type="entry name" value="Tol-Pal_acyl-CoA_thioesterase"/>
</dbReference>